<dbReference type="InterPro" id="IPR001452">
    <property type="entry name" value="SH3_domain"/>
</dbReference>
<dbReference type="InterPro" id="IPR008144">
    <property type="entry name" value="Guanylate_kin-like_dom"/>
</dbReference>
<evidence type="ECO:0000259" key="6">
    <source>
        <dbReference type="PROSITE" id="PS50106"/>
    </source>
</evidence>
<dbReference type="SUPFAM" id="SSF101288">
    <property type="entry name" value="L27 domain"/>
    <property type="match status" value="1"/>
</dbReference>
<evidence type="ECO:0000256" key="3">
    <source>
        <dbReference type="PROSITE-ProRule" id="PRU00192"/>
    </source>
</evidence>
<gene>
    <name evidence="8" type="ORF">KUTeg_002506</name>
</gene>
<dbReference type="InterPro" id="IPR001478">
    <property type="entry name" value="PDZ"/>
</dbReference>
<dbReference type="Gene3D" id="1.10.287.650">
    <property type="entry name" value="L27 domain"/>
    <property type="match status" value="1"/>
</dbReference>
<dbReference type="PROSITE" id="PS00856">
    <property type="entry name" value="GUANYLATE_KINASE_1"/>
    <property type="match status" value="1"/>
</dbReference>
<dbReference type="PROSITE" id="PS51022">
    <property type="entry name" value="L27"/>
    <property type="match status" value="2"/>
</dbReference>
<dbReference type="PROSITE" id="PS50106">
    <property type="entry name" value="PDZ"/>
    <property type="match status" value="1"/>
</dbReference>
<accession>A0ABQ9FUI1</accession>
<dbReference type="InterPro" id="IPR004172">
    <property type="entry name" value="L27_dom"/>
</dbReference>
<name>A0ABQ9FUI1_TEGGR</name>
<dbReference type="InterPro" id="IPR036034">
    <property type="entry name" value="PDZ_sf"/>
</dbReference>
<dbReference type="PROSITE" id="PS50002">
    <property type="entry name" value="SH3"/>
    <property type="match status" value="1"/>
</dbReference>
<dbReference type="Gene3D" id="2.30.30.40">
    <property type="entry name" value="SH3 Domains"/>
    <property type="match status" value="1"/>
</dbReference>
<evidence type="ECO:0000313" key="8">
    <source>
        <dbReference type="EMBL" id="KAJ8320919.1"/>
    </source>
</evidence>
<evidence type="ECO:0000313" key="9">
    <source>
        <dbReference type="Proteomes" id="UP001217089"/>
    </source>
</evidence>
<dbReference type="EMBL" id="JARBDR010000141">
    <property type="protein sequence ID" value="KAJ8320919.1"/>
    <property type="molecule type" value="Genomic_DNA"/>
</dbReference>
<feature type="domain" description="SH3" evidence="4">
    <location>
        <begin position="232"/>
        <end position="303"/>
    </location>
</feature>
<dbReference type="InterPro" id="IPR020590">
    <property type="entry name" value="Guanylate_kinase_CS"/>
</dbReference>
<dbReference type="Pfam" id="PF00625">
    <property type="entry name" value="Guanylate_kin"/>
    <property type="match status" value="1"/>
</dbReference>
<dbReference type="PANTHER" id="PTHR23122">
    <property type="entry name" value="MEMBRANE-ASSOCIATED GUANYLATE KINASE MAGUK"/>
    <property type="match status" value="1"/>
</dbReference>
<dbReference type="Gene3D" id="3.40.50.300">
    <property type="entry name" value="P-loop containing nucleotide triphosphate hydrolases"/>
    <property type="match status" value="1"/>
</dbReference>
<dbReference type="Proteomes" id="UP001217089">
    <property type="component" value="Unassembled WGS sequence"/>
</dbReference>
<dbReference type="PROSITE" id="PS50052">
    <property type="entry name" value="GUANYLATE_KINASE_2"/>
    <property type="match status" value="1"/>
</dbReference>
<dbReference type="InterPro" id="IPR036892">
    <property type="entry name" value="L27_dom_sf"/>
</dbReference>
<dbReference type="Gene3D" id="2.30.42.10">
    <property type="match status" value="1"/>
</dbReference>
<dbReference type="InterPro" id="IPR036028">
    <property type="entry name" value="SH3-like_dom_sf"/>
</dbReference>
<dbReference type="CDD" id="cd10832">
    <property type="entry name" value="PDZ_MPP6-MPP2-like"/>
    <property type="match status" value="1"/>
</dbReference>
<feature type="domain" description="L27" evidence="7">
    <location>
        <begin position="12"/>
        <end position="67"/>
    </location>
</feature>
<feature type="domain" description="PDZ" evidence="6">
    <location>
        <begin position="147"/>
        <end position="226"/>
    </location>
</feature>
<dbReference type="SMART" id="SM00228">
    <property type="entry name" value="PDZ"/>
    <property type="match status" value="1"/>
</dbReference>
<dbReference type="InterPro" id="IPR014775">
    <property type="entry name" value="L27_C"/>
</dbReference>
<evidence type="ECO:0000259" key="4">
    <source>
        <dbReference type="PROSITE" id="PS50002"/>
    </source>
</evidence>
<dbReference type="SMART" id="SM00569">
    <property type="entry name" value="L27"/>
    <property type="match status" value="2"/>
</dbReference>
<dbReference type="SUPFAM" id="SSF52540">
    <property type="entry name" value="P-loop containing nucleoside triphosphate hydrolases"/>
    <property type="match status" value="1"/>
</dbReference>
<comment type="caution">
    <text evidence="8">The sequence shown here is derived from an EMBL/GenBank/DDBJ whole genome shotgun (WGS) entry which is preliminary data.</text>
</comment>
<dbReference type="CDD" id="cd11862">
    <property type="entry name" value="SH3_MPP"/>
    <property type="match status" value="1"/>
</dbReference>
<dbReference type="InterPro" id="IPR008145">
    <property type="entry name" value="GK/Ca_channel_bsu"/>
</dbReference>
<dbReference type="Pfam" id="PF00595">
    <property type="entry name" value="PDZ"/>
    <property type="match status" value="1"/>
</dbReference>
<comment type="similarity">
    <text evidence="1">Belongs to the MAGUK family.</text>
</comment>
<dbReference type="SMART" id="SM00072">
    <property type="entry name" value="GuKc"/>
    <property type="match status" value="1"/>
</dbReference>
<feature type="domain" description="L27" evidence="7">
    <location>
        <begin position="69"/>
        <end position="123"/>
    </location>
</feature>
<dbReference type="SUPFAM" id="SSF50156">
    <property type="entry name" value="PDZ domain-like"/>
    <property type="match status" value="1"/>
</dbReference>
<reference evidence="8 9" key="1">
    <citation type="submission" date="2022-12" db="EMBL/GenBank/DDBJ databases">
        <title>Chromosome-level genome of Tegillarca granosa.</title>
        <authorList>
            <person name="Kim J."/>
        </authorList>
    </citation>
    <scope>NUCLEOTIDE SEQUENCE [LARGE SCALE GENOMIC DNA]</scope>
    <source>
        <strain evidence="8">Teg-2019</strain>
        <tissue evidence="8">Adductor muscle</tissue>
    </source>
</reference>
<protein>
    <recommendedName>
        <fullName evidence="10">MAGUK p55 subfamily member 6-like</fullName>
    </recommendedName>
</protein>
<dbReference type="SUPFAM" id="SSF50044">
    <property type="entry name" value="SH3-domain"/>
    <property type="match status" value="1"/>
</dbReference>
<sequence>MPAATSPEADSGLASVQQLRSSLDELINAVGADDEDIEFLKDFLDEPVVQSLVQAHDRLDDQPIDPPSADNAGKTLTDVLNSIGGVINSNRDAGELDQILSNQHIQALLRAYDDIADKNYEDEQMDANVLHSPPPPVFDSISDQHRLVGIRKDKSAPLGITVKIDENLDLVIARIMAGSMIDKQGLLHVGDIIKEVNGIPVSTPEQLMEVIKHTDGGITLKIVPTITDSQKQSQLYLKAHFNYDPERDRLIPCQDAGLSFQEGDILQILSSEDPNWWQARIVSENQEGQTGLIPSKALEEKRKAYVQPEYDYSKSSLLCGLKRRKKKKIKYASKNNKDFDTAELMIYEEVTRMPPFERKTLVLVGANGVGRRALKERLLKDDPRRFGAVMPHTSRAPRDGEIHGKGYFFTDRETMEEDIKKGLYLEYGEFNGNLYGTQINSIHHTTKQGKMCVLDVSPTCLKVLRTTEFMPFVVFVAAPTATALREMYDEGRRRGLVGHKGLHGPGTIEVKSEDDFLKTVEESAQIERVYHSYFDMVLVNDDFDETYRSLRRALDNLSTEGQWVPVNWVY</sequence>
<dbReference type="Pfam" id="PF02828">
    <property type="entry name" value="L27"/>
    <property type="match status" value="2"/>
</dbReference>
<evidence type="ECO:0000256" key="1">
    <source>
        <dbReference type="ARBA" id="ARBA00007014"/>
    </source>
</evidence>
<keyword evidence="2 3" id="KW-0728">SH3 domain</keyword>
<dbReference type="CDD" id="cd00071">
    <property type="entry name" value="GMPK"/>
    <property type="match status" value="1"/>
</dbReference>
<keyword evidence="9" id="KW-1185">Reference proteome</keyword>
<evidence type="ECO:0008006" key="10">
    <source>
        <dbReference type="Google" id="ProtNLM"/>
    </source>
</evidence>
<evidence type="ECO:0000259" key="5">
    <source>
        <dbReference type="PROSITE" id="PS50052"/>
    </source>
</evidence>
<dbReference type="InterPro" id="IPR050716">
    <property type="entry name" value="MAGUK"/>
</dbReference>
<proteinExistence type="inferred from homology"/>
<dbReference type="SMART" id="SM00326">
    <property type="entry name" value="SH3"/>
    <property type="match status" value="1"/>
</dbReference>
<dbReference type="InterPro" id="IPR027417">
    <property type="entry name" value="P-loop_NTPase"/>
</dbReference>
<evidence type="ECO:0000259" key="7">
    <source>
        <dbReference type="PROSITE" id="PS51022"/>
    </source>
</evidence>
<organism evidence="8 9">
    <name type="scientific">Tegillarca granosa</name>
    <name type="common">Malaysian cockle</name>
    <name type="synonym">Anadara granosa</name>
    <dbReference type="NCBI Taxonomy" id="220873"/>
    <lineage>
        <taxon>Eukaryota</taxon>
        <taxon>Metazoa</taxon>
        <taxon>Spiralia</taxon>
        <taxon>Lophotrochozoa</taxon>
        <taxon>Mollusca</taxon>
        <taxon>Bivalvia</taxon>
        <taxon>Autobranchia</taxon>
        <taxon>Pteriomorphia</taxon>
        <taxon>Arcoida</taxon>
        <taxon>Arcoidea</taxon>
        <taxon>Arcidae</taxon>
        <taxon>Tegillarca</taxon>
    </lineage>
</organism>
<evidence type="ECO:0000256" key="2">
    <source>
        <dbReference type="ARBA" id="ARBA00022443"/>
    </source>
</evidence>
<dbReference type="Pfam" id="PF07653">
    <property type="entry name" value="SH3_2"/>
    <property type="match status" value="1"/>
</dbReference>
<feature type="domain" description="Guanylate kinase-like" evidence="5">
    <location>
        <begin position="358"/>
        <end position="555"/>
    </location>
</feature>